<reference evidence="5" key="1">
    <citation type="journal article" date="2019" name="Int. J. Syst. Evol. Microbiol.">
        <title>The Global Catalogue of Microorganisms (GCM) 10K type strain sequencing project: providing services to taxonomists for standard genome sequencing and annotation.</title>
        <authorList>
            <consortium name="The Broad Institute Genomics Platform"/>
            <consortium name="The Broad Institute Genome Sequencing Center for Infectious Disease"/>
            <person name="Wu L."/>
            <person name="Ma J."/>
        </authorList>
    </citation>
    <scope>NUCLEOTIDE SEQUENCE [LARGE SCALE GENOMIC DNA]</scope>
    <source>
        <strain evidence="5">S1</strain>
    </source>
</reference>
<dbReference type="Gene3D" id="3.30.70.360">
    <property type="match status" value="1"/>
</dbReference>
<dbReference type="CDD" id="cd03885">
    <property type="entry name" value="M20_CPDG2"/>
    <property type="match status" value="1"/>
</dbReference>
<proteinExistence type="predicted"/>
<dbReference type="SUPFAM" id="SSF55031">
    <property type="entry name" value="Bacterial exopeptidase dimerisation domain"/>
    <property type="match status" value="1"/>
</dbReference>
<keyword evidence="1" id="KW-0479">Metal-binding</keyword>
<dbReference type="InterPro" id="IPR002933">
    <property type="entry name" value="Peptidase_M20"/>
</dbReference>
<sequence length="381" mass="41994">MNEIYQWIKGRDSEILYDIERLVKKESPTLEKKFADLCREEIQKLFADHLNAQPKIYEDDKFGNHLRYQFGESDSQILITCHYDTVWDQGELSYYVDGNKAFGPGILDMKGGLVIAIWALKALKELDIPLKNKKVVFFCNSDHEGVASPHSRKIIEYEAKKSDVVLVPEASASYTNALKTERKGILRYKIHASGKAAHAGNNPEDGVNAIVELANQVRFLDGLTDYSLGTTVNAGRIKGGTGVNVVADQAELDIDVRVKSMQEANRIKEIIESLKPYNDKATIHIEGGIVRPSMEKTEQTEKLFAIAKNCGSKFGYEVQEASVGGGSDGSFAAALGIPTLDGLGAAGVGPHAKEEHILIDHLSKRVALFANLLSEIDQSWS</sequence>
<dbReference type="PANTHER" id="PTHR43808:SF9">
    <property type="entry name" value="BLL0789 PROTEIN"/>
    <property type="match status" value="1"/>
</dbReference>
<dbReference type="Pfam" id="PF01546">
    <property type="entry name" value="Peptidase_M20"/>
    <property type="match status" value="1"/>
</dbReference>
<accession>A0ABW4C998</accession>
<evidence type="ECO:0000313" key="4">
    <source>
        <dbReference type="EMBL" id="MFD1426741.1"/>
    </source>
</evidence>
<dbReference type="InterPro" id="IPR050072">
    <property type="entry name" value="Peptidase_M20A"/>
</dbReference>
<evidence type="ECO:0000256" key="2">
    <source>
        <dbReference type="ARBA" id="ARBA00022801"/>
    </source>
</evidence>
<evidence type="ECO:0000259" key="3">
    <source>
        <dbReference type="Pfam" id="PF07687"/>
    </source>
</evidence>
<dbReference type="PANTHER" id="PTHR43808">
    <property type="entry name" value="ACETYLORNITHINE DEACETYLASE"/>
    <property type="match status" value="1"/>
</dbReference>
<keyword evidence="2" id="KW-0378">Hydrolase</keyword>
<dbReference type="PIRSF" id="PIRSF037238">
    <property type="entry name" value="Carboxypeptidase_G2"/>
    <property type="match status" value="1"/>
</dbReference>
<dbReference type="SUPFAM" id="SSF53187">
    <property type="entry name" value="Zn-dependent exopeptidases"/>
    <property type="match status" value="1"/>
</dbReference>
<evidence type="ECO:0000313" key="5">
    <source>
        <dbReference type="Proteomes" id="UP001597282"/>
    </source>
</evidence>
<organism evidence="4 5">
    <name type="scientific">Kroppenstedtia sanguinis</name>
    <dbReference type="NCBI Taxonomy" id="1380684"/>
    <lineage>
        <taxon>Bacteria</taxon>
        <taxon>Bacillati</taxon>
        <taxon>Bacillota</taxon>
        <taxon>Bacilli</taxon>
        <taxon>Bacillales</taxon>
        <taxon>Thermoactinomycetaceae</taxon>
        <taxon>Kroppenstedtia</taxon>
    </lineage>
</organism>
<name>A0ABW4C998_9BACL</name>
<dbReference type="InterPro" id="IPR011650">
    <property type="entry name" value="Peptidase_M20_dimer"/>
</dbReference>
<feature type="domain" description="Peptidase M20 dimerisation" evidence="3">
    <location>
        <begin position="180"/>
        <end position="273"/>
    </location>
</feature>
<dbReference type="RefSeq" id="WP_380164105.1">
    <property type="nucleotide sequence ID" value="NZ_JBHTNU010000005.1"/>
</dbReference>
<gene>
    <name evidence="4" type="ORF">ACFQ4Y_07270</name>
</gene>
<dbReference type="Proteomes" id="UP001597282">
    <property type="component" value="Unassembled WGS sequence"/>
</dbReference>
<keyword evidence="5" id="KW-1185">Reference proteome</keyword>
<comment type="caution">
    <text evidence="4">The sequence shown here is derived from an EMBL/GenBank/DDBJ whole genome shotgun (WGS) entry which is preliminary data.</text>
</comment>
<protein>
    <submittedName>
        <fullName evidence="4">M20 family metallopeptidase</fullName>
    </submittedName>
</protein>
<dbReference type="EMBL" id="JBHTNU010000005">
    <property type="protein sequence ID" value="MFD1426741.1"/>
    <property type="molecule type" value="Genomic_DNA"/>
</dbReference>
<evidence type="ECO:0000256" key="1">
    <source>
        <dbReference type="ARBA" id="ARBA00022723"/>
    </source>
</evidence>
<dbReference type="InterPro" id="IPR036264">
    <property type="entry name" value="Bact_exopeptidase_dim_dom"/>
</dbReference>
<dbReference type="Gene3D" id="3.40.630.10">
    <property type="entry name" value="Zn peptidases"/>
    <property type="match status" value="1"/>
</dbReference>
<dbReference type="Pfam" id="PF07687">
    <property type="entry name" value="M20_dimer"/>
    <property type="match status" value="1"/>
</dbReference>
<dbReference type="InterPro" id="IPR017150">
    <property type="entry name" value="Pept_M20_glutamate_carboxypep"/>
</dbReference>